<evidence type="ECO:0000256" key="2">
    <source>
        <dbReference type="ARBA" id="ARBA00022801"/>
    </source>
</evidence>
<dbReference type="GO" id="GO:0016787">
    <property type="term" value="F:hydrolase activity"/>
    <property type="evidence" value="ECO:0007669"/>
    <property type="project" value="UniProtKB-KW"/>
</dbReference>
<keyword evidence="2 4" id="KW-0378">Hydrolase</keyword>
<dbReference type="Proteomes" id="UP001500363">
    <property type="component" value="Unassembled WGS sequence"/>
</dbReference>
<dbReference type="PROSITE" id="PS51462">
    <property type="entry name" value="NUDIX"/>
    <property type="match status" value="1"/>
</dbReference>
<name>A0ABN2BH68_9ACTN</name>
<evidence type="ECO:0000313" key="5">
    <source>
        <dbReference type="Proteomes" id="UP001500363"/>
    </source>
</evidence>
<comment type="caution">
    <text evidence="4">The sequence shown here is derived from an EMBL/GenBank/DDBJ whole genome shotgun (WGS) entry which is preliminary data.</text>
</comment>
<proteinExistence type="inferred from homology"/>
<reference evidence="4 5" key="1">
    <citation type="journal article" date="2019" name="Int. J. Syst. Evol. Microbiol.">
        <title>The Global Catalogue of Microorganisms (GCM) 10K type strain sequencing project: providing services to taxonomists for standard genome sequencing and annotation.</title>
        <authorList>
            <consortium name="The Broad Institute Genomics Platform"/>
            <consortium name="The Broad Institute Genome Sequencing Center for Infectious Disease"/>
            <person name="Wu L."/>
            <person name="Ma J."/>
        </authorList>
    </citation>
    <scope>NUCLEOTIDE SEQUENCE [LARGE SCALE GENOMIC DNA]</scope>
    <source>
        <strain evidence="4 5">JCM 14303</strain>
    </source>
</reference>
<dbReference type="EMBL" id="BAAANC010000002">
    <property type="protein sequence ID" value="GAA1540935.1"/>
    <property type="molecule type" value="Genomic_DNA"/>
</dbReference>
<protein>
    <submittedName>
        <fullName evidence="4">NUDIX hydrolase</fullName>
    </submittedName>
</protein>
<evidence type="ECO:0000313" key="4">
    <source>
        <dbReference type="EMBL" id="GAA1540935.1"/>
    </source>
</evidence>
<evidence type="ECO:0000256" key="1">
    <source>
        <dbReference type="ARBA" id="ARBA00005582"/>
    </source>
</evidence>
<gene>
    <name evidence="4" type="ORF">GCM10009741_49760</name>
</gene>
<dbReference type="PANTHER" id="PTHR43736:SF1">
    <property type="entry name" value="DIHYDRONEOPTERIN TRIPHOSPHATE DIPHOSPHATASE"/>
    <property type="match status" value="1"/>
</dbReference>
<dbReference type="CDD" id="cd03674">
    <property type="entry name" value="NUDIX_Hydrolase"/>
    <property type="match status" value="1"/>
</dbReference>
<accession>A0ABN2BH68</accession>
<sequence>MVTALEPVDDLEAADRLRTLQWLASTDDIWRRAKPATPSPHLVSYAVVVDPTDGSVLLVDHVKAGRWLPTGGHVEIDEHPADAAAREVGEELGIGAVFNDPERRPAFVTVSETVGACGGHVDVSLWFALEGWRGMPVVDGSGEFAGVRWWTPAEIAGGCGRFDPGFERFLAKIAVGTDVRVLGEG</sequence>
<organism evidence="4 5">
    <name type="scientific">Kribbella lupini</name>
    <dbReference type="NCBI Taxonomy" id="291602"/>
    <lineage>
        <taxon>Bacteria</taxon>
        <taxon>Bacillati</taxon>
        <taxon>Actinomycetota</taxon>
        <taxon>Actinomycetes</taxon>
        <taxon>Propionibacteriales</taxon>
        <taxon>Kribbellaceae</taxon>
        <taxon>Kribbella</taxon>
    </lineage>
</organism>
<dbReference type="InterPro" id="IPR015797">
    <property type="entry name" value="NUDIX_hydrolase-like_dom_sf"/>
</dbReference>
<dbReference type="Pfam" id="PF00293">
    <property type="entry name" value="NUDIX"/>
    <property type="match status" value="1"/>
</dbReference>
<feature type="domain" description="Nudix hydrolase" evidence="3">
    <location>
        <begin position="39"/>
        <end position="172"/>
    </location>
</feature>
<evidence type="ECO:0000259" key="3">
    <source>
        <dbReference type="PROSITE" id="PS51462"/>
    </source>
</evidence>
<dbReference type="InterPro" id="IPR000086">
    <property type="entry name" value="NUDIX_hydrolase_dom"/>
</dbReference>
<comment type="similarity">
    <text evidence="1">Belongs to the Nudix hydrolase family.</text>
</comment>
<dbReference type="PROSITE" id="PS00893">
    <property type="entry name" value="NUDIX_BOX"/>
    <property type="match status" value="1"/>
</dbReference>
<keyword evidence="5" id="KW-1185">Reference proteome</keyword>
<dbReference type="Gene3D" id="3.90.79.10">
    <property type="entry name" value="Nucleoside Triphosphate Pyrophosphohydrolase"/>
    <property type="match status" value="1"/>
</dbReference>
<dbReference type="PANTHER" id="PTHR43736">
    <property type="entry name" value="ADP-RIBOSE PYROPHOSPHATASE"/>
    <property type="match status" value="1"/>
</dbReference>
<dbReference type="SUPFAM" id="SSF55811">
    <property type="entry name" value="Nudix"/>
    <property type="match status" value="1"/>
</dbReference>
<dbReference type="InterPro" id="IPR020084">
    <property type="entry name" value="NUDIX_hydrolase_CS"/>
</dbReference>